<protein>
    <submittedName>
        <fullName evidence="3">Acetyltransferase</fullName>
    </submittedName>
</protein>
<dbReference type="Pfam" id="PF13508">
    <property type="entry name" value="Acetyltransf_7"/>
    <property type="match status" value="1"/>
</dbReference>
<evidence type="ECO:0000313" key="4">
    <source>
        <dbReference type="Proteomes" id="UP000186553"/>
    </source>
</evidence>
<comment type="caution">
    <text evidence="3">The sequence shown here is derived from an EMBL/GenBank/DDBJ whole genome shotgun (WGS) entry which is preliminary data.</text>
</comment>
<dbReference type="Gene3D" id="3.40.630.30">
    <property type="match status" value="1"/>
</dbReference>
<name>A0A1C3CTD6_9GAMM</name>
<organism evidence="3 4">
    <name type="scientific">Acinetobacter celticus</name>
    <dbReference type="NCBI Taxonomy" id="1891224"/>
    <lineage>
        <taxon>Bacteria</taxon>
        <taxon>Pseudomonadati</taxon>
        <taxon>Pseudomonadota</taxon>
        <taxon>Gammaproteobacteria</taxon>
        <taxon>Moraxellales</taxon>
        <taxon>Moraxellaceae</taxon>
        <taxon>Acinetobacter</taxon>
    </lineage>
</organism>
<gene>
    <name evidence="3" type="ORF">BBP83_12640</name>
</gene>
<evidence type="ECO:0000313" key="3">
    <source>
        <dbReference type="EMBL" id="ODA12003.1"/>
    </source>
</evidence>
<dbReference type="AlphaFoldDB" id="A0A1C3CTD6"/>
<reference evidence="3 4" key="1">
    <citation type="submission" date="2016-07" db="EMBL/GenBank/DDBJ databases">
        <title>Acinetobacter sp. ANC 4603.</title>
        <authorList>
            <person name="Radolfova-Krizova L."/>
            <person name="Nemec A."/>
        </authorList>
    </citation>
    <scope>NUCLEOTIDE SEQUENCE [LARGE SCALE GENOMIC DNA]</scope>
    <source>
        <strain evidence="3 4">ANC 4603</strain>
    </source>
</reference>
<feature type="domain" description="N-acetyltransferase" evidence="2">
    <location>
        <begin position="1"/>
        <end position="150"/>
    </location>
</feature>
<dbReference type="PANTHER" id="PTHR13947">
    <property type="entry name" value="GNAT FAMILY N-ACETYLTRANSFERASE"/>
    <property type="match status" value="1"/>
</dbReference>
<dbReference type="PANTHER" id="PTHR13947:SF37">
    <property type="entry name" value="LD18367P"/>
    <property type="match status" value="1"/>
</dbReference>
<dbReference type="PROSITE" id="PS51186">
    <property type="entry name" value="GNAT"/>
    <property type="match status" value="1"/>
</dbReference>
<sequence length="150" mass="17452">MEISIRQSEQLPQHIENLAALATQEGYIFIQRLIDEFQSGKNRFDQTGECLLVAYDGDKLVGCGGLNQQWGDTEVEARIGRVRRFYVHPQYRQHGVGKQLLIELEKKARPFYSALCLNTDTKSAAHFYQKQNYVFVENHPNYNYFKYLIA</sequence>
<evidence type="ECO:0000259" key="2">
    <source>
        <dbReference type="PROSITE" id="PS51186"/>
    </source>
</evidence>
<dbReference type="InterPro" id="IPR000182">
    <property type="entry name" value="GNAT_dom"/>
</dbReference>
<dbReference type="InterPro" id="IPR016181">
    <property type="entry name" value="Acyl_CoA_acyltransferase"/>
</dbReference>
<accession>A0A1C3CTD6</accession>
<dbReference type="RefSeq" id="WP_068889496.1">
    <property type="nucleotide sequence ID" value="NZ_CBCRUU010000015.1"/>
</dbReference>
<keyword evidence="1" id="KW-0808">Transferase</keyword>
<proteinExistence type="predicted"/>
<dbReference type="GO" id="GO:0008080">
    <property type="term" value="F:N-acetyltransferase activity"/>
    <property type="evidence" value="ECO:0007669"/>
    <property type="project" value="InterPro"/>
</dbReference>
<keyword evidence="4" id="KW-1185">Reference proteome</keyword>
<dbReference type="OrthoDB" id="9815041at2"/>
<evidence type="ECO:0000256" key="1">
    <source>
        <dbReference type="ARBA" id="ARBA00022679"/>
    </source>
</evidence>
<dbReference type="Proteomes" id="UP000186553">
    <property type="component" value="Unassembled WGS sequence"/>
</dbReference>
<dbReference type="SUPFAM" id="SSF55729">
    <property type="entry name" value="Acyl-CoA N-acyltransferases (Nat)"/>
    <property type="match status" value="1"/>
</dbReference>
<dbReference type="STRING" id="1891224.BBP83_12640"/>
<dbReference type="EMBL" id="MBDL01000013">
    <property type="protein sequence ID" value="ODA12003.1"/>
    <property type="molecule type" value="Genomic_DNA"/>
</dbReference>
<dbReference type="InterPro" id="IPR050769">
    <property type="entry name" value="NAT_camello-type"/>
</dbReference>
<dbReference type="CDD" id="cd04301">
    <property type="entry name" value="NAT_SF"/>
    <property type="match status" value="1"/>
</dbReference>